<dbReference type="PANTHER" id="PTHR12241:SF162">
    <property type="entry name" value="TUBULIN MONOGLUTAMYLASE TTLL4"/>
    <property type="match status" value="1"/>
</dbReference>
<protein>
    <submittedName>
        <fullName evidence="5">Putative tubulin polyglutamylase ttll4 isoform x3</fullName>
    </submittedName>
</protein>
<evidence type="ECO:0000313" key="5">
    <source>
        <dbReference type="EMBL" id="NOV47097.1"/>
    </source>
</evidence>
<dbReference type="GO" id="GO:0036064">
    <property type="term" value="C:ciliary basal body"/>
    <property type="evidence" value="ECO:0007669"/>
    <property type="project" value="TreeGrafter"/>
</dbReference>
<name>A0A6M2DQJ0_XENCH</name>
<dbReference type="PROSITE" id="PS51221">
    <property type="entry name" value="TTL"/>
    <property type="match status" value="1"/>
</dbReference>
<dbReference type="EMBL" id="GIIL01003371">
    <property type="protein sequence ID" value="NOV47097.1"/>
    <property type="molecule type" value="Transcribed_RNA"/>
</dbReference>
<proteinExistence type="predicted"/>
<dbReference type="Pfam" id="PF03133">
    <property type="entry name" value="TTL"/>
    <property type="match status" value="1"/>
</dbReference>
<dbReference type="GO" id="GO:0000226">
    <property type="term" value="P:microtubule cytoskeleton organization"/>
    <property type="evidence" value="ECO:0007669"/>
    <property type="project" value="TreeGrafter"/>
</dbReference>
<keyword evidence="1" id="KW-0436">Ligase</keyword>
<dbReference type="AlphaFoldDB" id="A0A6M2DQJ0"/>
<accession>A0A6M2DQJ0</accession>
<feature type="region of interest" description="Disordered" evidence="4">
    <location>
        <begin position="417"/>
        <end position="478"/>
    </location>
</feature>
<keyword evidence="2" id="KW-0547">Nucleotide-binding</keyword>
<sequence length="1061" mass="122137">MENFDARNGPTTVTPNCSTCKPEPLPRMRRRCKSETLEAHRINKRPPFFNPDKLSAFNTNNDSHFQKNSNTLENRAKSPKKYYQHDISAYSNKNCVHKEKPKSSSPCRSFDNSLYTVEHRHMCKGYDKNGYSANNSYKQYVDNKQAFINCHPKLFQENFTSKLEEKFKEETYRKFCHDVDALRGNLPYFKHTDAQQKNLENYIKRSLLQASKYKEKVEKLNENSSFKSNFSHQSPKQNSANLDNVFIKTCFRSEKSGNNQTQNYSPSKISTEGPFNLQTIAALKGICDPNNIFFFNSIDDDLLPNSTTRRRIRARSESDSTSQVVRERCSPICNNTMIKRTHEFSPKLCHFRKDDLTHKSPKKDLSFTPEIGCNVPMQGMTDNILKDLRQACKHKNDSLKNSPAKKNELMGNSHIQISKSQRSSAKNHKIPFSPTPTTITTLADDEQECGMEMSDGLGSDSEAGCSDSDDDDDNNETSYTIDSLNDLDHCSDVISQGDTLIGCPFTPSLFPNVPPSICFADHSAKVATMPLNVYRILKWKLTNITPIVVRKTLLNSGFRLLRNTNDWMGIWGKHMKSPCFRTLRSHQKINHFPGTFQIGRKDRLWRNMHKCIIKFGKREFGFIPRTFVLPQDLKLLRQSWEHYSQLEEKWIIKPPASARGTGIRVIHRWSQIPKRKPTVVQKYIARPLLINGSKFDLRLYVLVTSMHPLRIYLYPEGLARFASVKYNDDPTYLNDRYMHLTNYSINKLSTTYKTNEDAKACDGHKWTLTSLWKYLADQGINVHGLRKTLADLVIRTIVSGESTIQVLSRLNMSSRYNCYELFGIDVLLDAELKPWLLEVNISPSLHSASPLDLHVKGPLVKALFNTALYKIPPKLSESEQQKILKEFKLEGPLCFDKRLYCTSLSRQEKDKHLEYTALDKRSIYLYSILEDLTPDDVRHLIQAEDELMHCAPLERIFPTSSTHHYLQYFESPRYYNRLFDAWEHKYAKKRNEGIALLKRLCADNVHLDVPTHSSVSNGSITAPSPLGKVFQARIQASQNIPDLCELTKSAFQIQKQEAWKS</sequence>
<dbReference type="Gene3D" id="3.30.470.20">
    <property type="entry name" value="ATP-grasp fold, B domain"/>
    <property type="match status" value="1"/>
</dbReference>
<dbReference type="GO" id="GO:0005524">
    <property type="term" value="F:ATP binding"/>
    <property type="evidence" value="ECO:0007669"/>
    <property type="project" value="UniProtKB-KW"/>
</dbReference>
<organism evidence="5">
    <name type="scientific">Xenopsylla cheopis</name>
    <name type="common">Oriental rat flea</name>
    <name type="synonym">Pulex cheopis</name>
    <dbReference type="NCBI Taxonomy" id="163159"/>
    <lineage>
        <taxon>Eukaryota</taxon>
        <taxon>Metazoa</taxon>
        <taxon>Ecdysozoa</taxon>
        <taxon>Arthropoda</taxon>
        <taxon>Hexapoda</taxon>
        <taxon>Insecta</taxon>
        <taxon>Pterygota</taxon>
        <taxon>Neoptera</taxon>
        <taxon>Endopterygota</taxon>
        <taxon>Siphonaptera</taxon>
        <taxon>Pulicidae</taxon>
        <taxon>Xenopsyllinae</taxon>
        <taxon>Xenopsylla</taxon>
    </lineage>
</organism>
<dbReference type="SUPFAM" id="SSF56059">
    <property type="entry name" value="Glutathione synthetase ATP-binding domain-like"/>
    <property type="match status" value="1"/>
</dbReference>
<dbReference type="InterPro" id="IPR004344">
    <property type="entry name" value="TTL/TTLL_fam"/>
</dbReference>
<reference evidence="5" key="1">
    <citation type="submission" date="2020-03" db="EMBL/GenBank/DDBJ databases">
        <title>Transcriptomic Profiling of the Digestive Tract of the Rat Flea, Xenopsylla cheopis, Following Blood Feeding and Infection with Yersinia pestis.</title>
        <authorList>
            <person name="Bland D.M."/>
            <person name="Martens C.A."/>
            <person name="Virtaneva K."/>
            <person name="Kanakabandi K."/>
            <person name="Long D."/>
            <person name="Rosenke R."/>
            <person name="Saturday G.A."/>
            <person name="Hoyt F.H."/>
            <person name="Bruno D.P."/>
            <person name="Ribeiro J.M.C."/>
            <person name="Hinnebusch J."/>
        </authorList>
    </citation>
    <scope>NUCLEOTIDE SEQUENCE</scope>
</reference>
<keyword evidence="3" id="KW-0067">ATP-binding</keyword>
<evidence type="ECO:0000256" key="1">
    <source>
        <dbReference type="ARBA" id="ARBA00022598"/>
    </source>
</evidence>
<evidence type="ECO:0000256" key="4">
    <source>
        <dbReference type="SAM" id="MobiDB-lite"/>
    </source>
</evidence>
<dbReference type="PANTHER" id="PTHR12241">
    <property type="entry name" value="TUBULIN POLYGLUTAMYLASE"/>
    <property type="match status" value="1"/>
</dbReference>
<evidence type="ECO:0000256" key="2">
    <source>
        <dbReference type="ARBA" id="ARBA00022741"/>
    </source>
</evidence>
<dbReference type="GO" id="GO:0070740">
    <property type="term" value="F:tubulin-glutamic acid ligase activity"/>
    <property type="evidence" value="ECO:0007669"/>
    <property type="project" value="TreeGrafter"/>
</dbReference>
<evidence type="ECO:0000256" key="3">
    <source>
        <dbReference type="ARBA" id="ARBA00022840"/>
    </source>
</evidence>
<dbReference type="GO" id="GO:0015631">
    <property type="term" value="F:tubulin binding"/>
    <property type="evidence" value="ECO:0007669"/>
    <property type="project" value="TreeGrafter"/>
</dbReference>